<evidence type="ECO:0000256" key="1">
    <source>
        <dbReference type="SAM" id="MobiDB-lite"/>
    </source>
</evidence>
<evidence type="ECO:0000313" key="2">
    <source>
        <dbReference type="EMBL" id="VDN17314.1"/>
    </source>
</evidence>
<dbReference type="EMBL" id="UYRT01077934">
    <property type="protein sequence ID" value="VDN17314.1"/>
    <property type="molecule type" value="Genomic_DNA"/>
</dbReference>
<sequence length="73" mass="8561">MALRGETGVNERNLSTPIKFTIELLDRRIKSDNCSDSRRRRRVLITGMQQHTAAMDRWKPNTRHETPNDDSEH</sequence>
<dbReference type="WBParaSite" id="GPUH_0001035701-mRNA-1">
    <property type="protein sequence ID" value="GPUH_0001035701-mRNA-1"/>
    <property type="gene ID" value="GPUH_0001035701"/>
</dbReference>
<feature type="compositionally biased region" description="Basic and acidic residues" evidence="1">
    <location>
        <begin position="54"/>
        <end position="67"/>
    </location>
</feature>
<name>A0A183DNQ3_9BILA</name>
<dbReference type="Proteomes" id="UP000271098">
    <property type="component" value="Unassembled WGS sequence"/>
</dbReference>
<feature type="region of interest" description="Disordered" evidence="1">
    <location>
        <begin position="48"/>
        <end position="73"/>
    </location>
</feature>
<evidence type="ECO:0000313" key="3">
    <source>
        <dbReference type="Proteomes" id="UP000271098"/>
    </source>
</evidence>
<keyword evidence="3" id="KW-1185">Reference proteome</keyword>
<evidence type="ECO:0000313" key="4">
    <source>
        <dbReference type="WBParaSite" id="GPUH_0001035701-mRNA-1"/>
    </source>
</evidence>
<reference evidence="2 3" key="2">
    <citation type="submission" date="2018-11" db="EMBL/GenBank/DDBJ databases">
        <authorList>
            <consortium name="Pathogen Informatics"/>
        </authorList>
    </citation>
    <scope>NUCLEOTIDE SEQUENCE [LARGE SCALE GENOMIC DNA]</scope>
</reference>
<accession>A0A183DNQ3</accession>
<reference evidence="4" key="1">
    <citation type="submission" date="2016-06" db="UniProtKB">
        <authorList>
            <consortium name="WormBaseParasite"/>
        </authorList>
    </citation>
    <scope>IDENTIFICATION</scope>
</reference>
<organism evidence="4">
    <name type="scientific">Gongylonema pulchrum</name>
    <dbReference type="NCBI Taxonomy" id="637853"/>
    <lineage>
        <taxon>Eukaryota</taxon>
        <taxon>Metazoa</taxon>
        <taxon>Ecdysozoa</taxon>
        <taxon>Nematoda</taxon>
        <taxon>Chromadorea</taxon>
        <taxon>Rhabditida</taxon>
        <taxon>Spirurina</taxon>
        <taxon>Spiruromorpha</taxon>
        <taxon>Spiruroidea</taxon>
        <taxon>Gongylonematidae</taxon>
        <taxon>Gongylonema</taxon>
    </lineage>
</organism>
<dbReference type="AlphaFoldDB" id="A0A183DNQ3"/>
<protein>
    <submittedName>
        <fullName evidence="2 4">Uncharacterized protein</fullName>
    </submittedName>
</protein>
<gene>
    <name evidence="2" type="ORF">GPUH_LOCUS10344</name>
</gene>
<proteinExistence type="predicted"/>